<gene>
    <name evidence="2" type="ORF">GCM10023338_23550</name>
</gene>
<dbReference type="InterPro" id="IPR006430">
    <property type="entry name" value="Phage_portal_PBSX"/>
</dbReference>
<keyword evidence="3" id="KW-1185">Reference proteome</keyword>
<evidence type="ECO:0000313" key="3">
    <source>
        <dbReference type="Proteomes" id="UP001500631"/>
    </source>
</evidence>
<dbReference type="RefSeq" id="WP_345668204.1">
    <property type="nucleotide sequence ID" value="NZ_BAABKE010000011.1"/>
</dbReference>
<accession>A0ABP9N271</accession>
<dbReference type="InterPro" id="IPR006944">
    <property type="entry name" value="Phage/GTA_portal"/>
</dbReference>
<dbReference type="Proteomes" id="UP001500631">
    <property type="component" value="Unassembled WGS sequence"/>
</dbReference>
<dbReference type="NCBIfam" id="TIGR01540">
    <property type="entry name" value="portal_PBSX"/>
    <property type="match status" value="1"/>
</dbReference>
<dbReference type="Pfam" id="PF04860">
    <property type="entry name" value="Phage_portal"/>
    <property type="match status" value="1"/>
</dbReference>
<proteinExistence type="inferred from homology"/>
<comment type="caution">
    <text evidence="2">The sequence shown here is derived from an EMBL/GenBank/DDBJ whole genome shotgun (WGS) entry which is preliminary data.</text>
</comment>
<evidence type="ECO:0000256" key="1">
    <source>
        <dbReference type="ARBA" id="ARBA00006799"/>
    </source>
</evidence>
<reference evidence="3" key="1">
    <citation type="journal article" date="2019" name="Int. J. Syst. Evol. Microbiol.">
        <title>The Global Catalogue of Microorganisms (GCM) 10K type strain sequencing project: providing services to taxonomists for standard genome sequencing and annotation.</title>
        <authorList>
            <consortium name="The Broad Institute Genomics Platform"/>
            <consortium name="The Broad Institute Genome Sequencing Center for Infectious Disease"/>
            <person name="Wu L."/>
            <person name="Ma J."/>
        </authorList>
    </citation>
    <scope>NUCLEOTIDE SEQUENCE [LARGE SCALE GENOMIC DNA]</scope>
    <source>
        <strain evidence="3">JCM 18424</strain>
    </source>
</reference>
<organism evidence="2 3">
    <name type="scientific">Wohlfahrtiimonas larvae</name>
    <dbReference type="NCBI Taxonomy" id="1157986"/>
    <lineage>
        <taxon>Bacteria</taxon>
        <taxon>Pseudomonadati</taxon>
        <taxon>Pseudomonadota</taxon>
        <taxon>Gammaproteobacteria</taxon>
        <taxon>Cardiobacteriales</taxon>
        <taxon>Ignatzschineriaceae</taxon>
        <taxon>Wohlfahrtiimonas</taxon>
    </lineage>
</organism>
<evidence type="ECO:0000313" key="2">
    <source>
        <dbReference type="EMBL" id="GAA5104205.1"/>
    </source>
</evidence>
<sequence length="330" mass="37878">MSKKKTKEVVNNDDVTVDNFTMDSSYEVINPDSLLDMLSCTLDGEYYVPPISPNRLTKIKGMAAYHESALDFKKNAMLSIFQSTQLLKYSDFEGFIYDYHMFGNAYLEPIYSRMNTVIGYRHVMSKYTRIKKDGSYWFLRNFNNHIELKNVLHFKAYDPNQNIYGMPTYMSALLSVLLNREATLFRYKYYKNGSHAGFILAINGEVKKTNMEKIADNLKKTKNDGNFRNLLVHLPKGDKDSVQLIPISQIATKDEFVNIKDVSRDDILAVHRVPLALMSIQASNAGGFGDLSKIAKVYHMIEMLPVINKLKDANKETGQKIFDFSDFKLQ</sequence>
<comment type="similarity">
    <text evidence="1">Belongs to the phage portal family. PBSX subfamily.</text>
</comment>
<dbReference type="EMBL" id="BAABKE010000011">
    <property type="protein sequence ID" value="GAA5104205.1"/>
    <property type="molecule type" value="Genomic_DNA"/>
</dbReference>
<name>A0ABP9N271_9GAMM</name>
<protein>
    <submittedName>
        <fullName evidence="2">Phage portal protein</fullName>
    </submittedName>
</protein>